<feature type="domain" description="Bacterial Ig-like" evidence="3">
    <location>
        <begin position="667"/>
        <end position="749"/>
    </location>
</feature>
<dbReference type="GO" id="GO:0005509">
    <property type="term" value="F:calcium ion binding"/>
    <property type="evidence" value="ECO:0007669"/>
    <property type="project" value="InterPro"/>
</dbReference>
<feature type="compositionally biased region" description="Polar residues" evidence="1">
    <location>
        <begin position="586"/>
        <end position="597"/>
    </location>
</feature>
<dbReference type="SUPFAM" id="SSF49313">
    <property type="entry name" value="Cadherin-like"/>
    <property type="match status" value="3"/>
</dbReference>
<evidence type="ECO:0000313" key="4">
    <source>
        <dbReference type="EMBL" id="WTP92421.1"/>
    </source>
</evidence>
<dbReference type="InterPro" id="IPR015919">
    <property type="entry name" value="Cadherin-like_sf"/>
</dbReference>
<dbReference type="GO" id="GO:0016020">
    <property type="term" value="C:membrane"/>
    <property type="evidence" value="ECO:0007669"/>
    <property type="project" value="InterPro"/>
</dbReference>
<accession>A0AAU1IE18</accession>
<dbReference type="NCBIfam" id="TIGR01451">
    <property type="entry name" value="B_ant_repeat"/>
    <property type="match status" value="1"/>
</dbReference>
<name>A0AAU1IE18_9ACTN</name>
<gene>
    <name evidence="4" type="ORF">OG477_43160</name>
</gene>
<dbReference type="InterPro" id="IPR013783">
    <property type="entry name" value="Ig-like_fold"/>
</dbReference>
<feature type="domain" description="DUF11" evidence="2">
    <location>
        <begin position="753"/>
        <end position="876"/>
    </location>
</feature>
<dbReference type="AlphaFoldDB" id="A0AAU1IE18"/>
<dbReference type="InterPro" id="IPR047589">
    <property type="entry name" value="DUF11_rpt"/>
</dbReference>
<dbReference type="InterPro" id="IPR032109">
    <property type="entry name" value="Big_3_5"/>
</dbReference>
<dbReference type="InterPro" id="IPR001434">
    <property type="entry name" value="OmcB-like_DUF11"/>
</dbReference>
<feature type="domain" description="Bacterial Ig-like" evidence="3">
    <location>
        <begin position="461"/>
        <end position="546"/>
    </location>
</feature>
<dbReference type="Pfam" id="PF05345">
    <property type="entry name" value="He_PIG"/>
    <property type="match status" value="3"/>
</dbReference>
<organism evidence="4">
    <name type="scientific">Streptomyces sp. NBC_00180</name>
    <dbReference type="NCBI Taxonomy" id="2903632"/>
    <lineage>
        <taxon>Bacteria</taxon>
        <taxon>Bacillati</taxon>
        <taxon>Actinomycetota</taxon>
        <taxon>Actinomycetes</taxon>
        <taxon>Kitasatosporales</taxon>
        <taxon>Streptomycetaceae</taxon>
        <taxon>Streptomyces</taxon>
    </lineage>
</organism>
<dbReference type="Gene3D" id="2.60.40.10">
    <property type="entry name" value="Immunoglobulins"/>
    <property type="match status" value="8"/>
</dbReference>
<protein>
    <submittedName>
        <fullName evidence="4">Ig-like domain repeat protein</fullName>
    </submittedName>
</protein>
<dbReference type="GO" id="GO:0005975">
    <property type="term" value="P:carbohydrate metabolic process"/>
    <property type="evidence" value="ECO:0007669"/>
    <property type="project" value="UniProtKB-ARBA"/>
</dbReference>
<evidence type="ECO:0000256" key="1">
    <source>
        <dbReference type="SAM" id="MobiDB-lite"/>
    </source>
</evidence>
<feature type="region of interest" description="Disordered" evidence="1">
    <location>
        <begin position="852"/>
        <end position="880"/>
    </location>
</feature>
<feature type="region of interest" description="Disordered" evidence="1">
    <location>
        <begin position="370"/>
        <end position="397"/>
    </location>
</feature>
<proteinExistence type="predicted"/>
<feature type="domain" description="Bacterial Ig-like" evidence="3">
    <location>
        <begin position="71"/>
        <end position="159"/>
    </location>
</feature>
<evidence type="ECO:0000259" key="2">
    <source>
        <dbReference type="Pfam" id="PF01345"/>
    </source>
</evidence>
<feature type="region of interest" description="Disordered" evidence="1">
    <location>
        <begin position="575"/>
        <end position="597"/>
    </location>
</feature>
<sequence length="880" mass="89201">MTFSESGEITGTPVERADASVTVKVTDAQEPARTASKTLNLRVAGAASKTAVTVSRVTAAGEVVGSDGRVTIDKGQRIRVDADVTDSEGRPLGGTVSFRAVNDDDRTASPDLGTVTLDGDGHASVTKDITEIGSFKVVVSYSGDRTHEPSVSDPVPLTVHSLPVITTGSLPSARFGSPYSQQLTAGGGTPPYTWRLVEGTSLAAGLELNGSTGVVSGTPTAVGTDFSTTFMVTDSLGGSDPRPGAGTRTILFNVGLAETQVVLEPSRSPAVAGQKMTVTAHVTEKNGGTAVPTGTINFATSADGVDFTFLDPIAVDSHGMAEISYTPGKTPYTMFEARYNGDTNNFPSDTARLTVRTVPALDVTWADLPAGTAGQSYPDTKVASPSGGSPNPDGTTSYTYSLATGTLPPGLTLDKTTGIISGTPTATGESTFTLTVSSDGSPQQSAPKDYELLINGTVTTLSASQNPAIAGREITLVAQVTTTGAHPPTGTVTFAYTEDPDGAGPQTALIGTATPDAAGLAKLPVTLAAGTHLITASYGGDPENPPGAPAATLSQIIVPALDVTWADLPAGTAGQSYPDTKVASPSGGSPNPDGTTSYTYSLATGTLPPGLTLDKTTGIISGTPTATGTTSFALLVSDNGTGAMQQQSAPHQASITVDKTTTGTKISSSANPAGPSQKITLTATVTGTNPTGSVTFKDGTTTIGTIPLNNSGQAGLLKTLTRGEHKITAVYSGDSRNTGSTADAFTQRVVSSDVKTTLTANPTSITSGGTLTYTLTVTNNGPDTAHAVQAGLNPAPGITIKNTDRQTTGTPTTINGTTYPTAWNLSDLTPRQTITITITATATGKAKTKLTTTATAAPANPQTDTTTTNNTSKTTITIKK</sequence>
<feature type="domain" description="Bacterial Ig-like" evidence="3">
    <location>
        <begin position="266"/>
        <end position="356"/>
    </location>
</feature>
<dbReference type="Pfam" id="PF01345">
    <property type="entry name" value="DUF11"/>
    <property type="match status" value="1"/>
</dbReference>
<feature type="compositionally biased region" description="Polar residues" evidence="1">
    <location>
        <begin position="386"/>
        <end position="397"/>
    </location>
</feature>
<dbReference type="EMBL" id="CP108140">
    <property type="protein sequence ID" value="WTP92421.1"/>
    <property type="molecule type" value="Genomic_DNA"/>
</dbReference>
<dbReference type="Pfam" id="PF16640">
    <property type="entry name" value="Big_3_5"/>
    <property type="match status" value="4"/>
</dbReference>
<reference evidence="4" key="1">
    <citation type="submission" date="2022-10" db="EMBL/GenBank/DDBJ databases">
        <title>The complete genomes of actinobacterial strains from the NBC collection.</title>
        <authorList>
            <person name="Joergensen T.S."/>
            <person name="Alvarez Arevalo M."/>
            <person name="Sterndorff E.B."/>
            <person name="Faurdal D."/>
            <person name="Vuksanovic O."/>
            <person name="Mourched A.-S."/>
            <person name="Charusanti P."/>
            <person name="Shaw S."/>
            <person name="Blin K."/>
            <person name="Weber T."/>
        </authorList>
    </citation>
    <scope>NUCLEOTIDE SEQUENCE</scope>
    <source>
        <strain evidence="4">NBC 00180</strain>
    </source>
</reference>
<evidence type="ECO:0000259" key="3">
    <source>
        <dbReference type="Pfam" id="PF16640"/>
    </source>
</evidence>